<gene>
    <name evidence="8" type="ORF">H7348_04560</name>
    <name evidence="9" type="ORF">IAU68_05060</name>
</gene>
<keyword evidence="2 7" id="KW-0349">Heme</keyword>
<keyword evidence="6 7" id="KW-0503">Monooxygenase</keyword>
<dbReference type="Proteomes" id="UP000516235">
    <property type="component" value="Chromosome"/>
</dbReference>
<dbReference type="AlphaFoldDB" id="A0A7H0K1G4"/>
<evidence type="ECO:0000256" key="3">
    <source>
        <dbReference type="ARBA" id="ARBA00022723"/>
    </source>
</evidence>
<dbReference type="GO" id="GO:0004497">
    <property type="term" value="F:monooxygenase activity"/>
    <property type="evidence" value="ECO:0007669"/>
    <property type="project" value="UniProtKB-KW"/>
</dbReference>
<dbReference type="InterPro" id="IPR001128">
    <property type="entry name" value="Cyt_P450"/>
</dbReference>
<evidence type="ECO:0000256" key="7">
    <source>
        <dbReference type="RuleBase" id="RU000461"/>
    </source>
</evidence>
<evidence type="ECO:0000256" key="6">
    <source>
        <dbReference type="ARBA" id="ARBA00023033"/>
    </source>
</evidence>
<reference evidence="10 11" key="1">
    <citation type="submission" date="2020-08" db="EMBL/GenBank/DDBJ databases">
        <title>novel species in genus Corynebacterium.</title>
        <authorList>
            <person name="Zhang G."/>
        </authorList>
    </citation>
    <scope>NUCLEOTIDE SEQUENCE [LARGE SCALE GENOMIC DNA]</scope>
    <source>
        <strain evidence="9">Zg-917</strain>
        <strain evidence="10 11">zg-917</strain>
    </source>
</reference>
<protein>
    <submittedName>
        <fullName evidence="9">Cytochrome P450</fullName>
    </submittedName>
</protein>
<evidence type="ECO:0000256" key="5">
    <source>
        <dbReference type="ARBA" id="ARBA00023004"/>
    </source>
</evidence>
<dbReference type="EMBL" id="JACMYE010000003">
    <property type="protein sequence ID" value="MBC3178590.1"/>
    <property type="molecule type" value="Genomic_DNA"/>
</dbReference>
<organism evidence="9 10">
    <name type="scientific">Corynebacterium lujinxingii</name>
    <dbReference type="NCBI Taxonomy" id="2763010"/>
    <lineage>
        <taxon>Bacteria</taxon>
        <taxon>Bacillati</taxon>
        <taxon>Actinomycetota</taxon>
        <taxon>Actinomycetes</taxon>
        <taxon>Mycobacteriales</taxon>
        <taxon>Corynebacteriaceae</taxon>
        <taxon>Corynebacterium</taxon>
    </lineage>
</organism>
<keyword evidence="11" id="KW-1185">Reference proteome</keyword>
<dbReference type="GO" id="GO:0020037">
    <property type="term" value="F:heme binding"/>
    <property type="evidence" value="ECO:0007669"/>
    <property type="project" value="InterPro"/>
</dbReference>
<accession>A0A7H0K1G4</accession>
<comment type="similarity">
    <text evidence="1 7">Belongs to the cytochrome P450 family.</text>
</comment>
<proteinExistence type="inferred from homology"/>
<dbReference type="PANTHER" id="PTHR46696">
    <property type="entry name" value="P450, PUTATIVE (EUROFUNG)-RELATED"/>
    <property type="match status" value="1"/>
</dbReference>
<evidence type="ECO:0000256" key="4">
    <source>
        <dbReference type="ARBA" id="ARBA00023002"/>
    </source>
</evidence>
<keyword evidence="3 7" id="KW-0479">Metal-binding</keyword>
<dbReference type="KEGG" id="cluj:IAU68_05060"/>
<dbReference type="SUPFAM" id="SSF48264">
    <property type="entry name" value="Cytochrome P450"/>
    <property type="match status" value="1"/>
</dbReference>
<dbReference type="PROSITE" id="PS00086">
    <property type="entry name" value="CYTOCHROME_P450"/>
    <property type="match status" value="1"/>
</dbReference>
<dbReference type="GO" id="GO:0005506">
    <property type="term" value="F:iron ion binding"/>
    <property type="evidence" value="ECO:0007669"/>
    <property type="project" value="InterPro"/>
</dbReference>
<dbReference type="InterPro" id="IPR036396">
    <property type="entry name" value="Cyt_P450_sf"/>
</dbReference>
<evidence type="ECO:0000313" key="11">
    <source>
        <dbReference type="Proteomes" id="UP000642876"/>
    </source>
</evidence>
<dbReference type="Pfam" id="PF00067">
    <property type="entry name" value="p450"/>
    <property type="match status" value="1"/>
</dbReference>
<evidence type="ECO:0000313" key="9">
    <source>
        <dbReference type="EMBL" id="QNP91130.1"/>
    </source>
</evidence>
<sequence length="379" mass="41071">MSRTEIPQTTLAGAEPRAVGDALLRDDAKLARDGKEVVVTGNALAREVAEHPEQFSSGVSRFLQLPNGLDGDKHTEMRALIDRYLTAEEVGQLDPMFRKIARDLAEQAVSTGEVDAVGDLGAQYAVQAMTAWLGWPTELNDTLVEWVADNNAATRSGELERTAAVAERFDDIIRSVVEPLQDNPDDSVTSRLVHDDSLGRRLEFEEIVSVLRNWTAGDLSSMAYCIGVVLDALIRHPELQDRLAGGVSQKEFTAIADEILRADSPFVSNRRVTTCPVTLGGHELPEGQRVRIHWTAANRDPDVFSNPDAFEPDTNAGDNLVWGAGPHACPGKALSIVELQAFVEELLAAAEVTSAGEGEREVHPVGGWASLPVRLTARG</sequence>
<keyword evidence="4 7" id="KW-0560">Oxidoreductase</keyword>
<dbReference type="InterPro" id="IPR002397">
    <property type="entry name" value="Cyt_P450_B"/>
</dbReference>
<dbReference type="InterPro" id="IPR017972">
    <property type="entry name" value="Cyt_P450_CS"/>
</dbReference>
<dbReference type="Gene3D" id="1.10.630.10">
    <property type="entry name" value="Cytochrome P450"/>
    <property type="match status" value="1"/>
</dbReference>
<evidence type="ECO:0000256" key="2">
    <source>
        <dbReference type="ARBA" id="ARBA00022617"/>
    </source>
</evidence>
<name>A0A7H0K1G4_9CORY</name>
<keyword evidence="5 7" id="KW-0408">Iron</keyword>
<dbReference type="PANTHER" id="PTHR46696:SF6">
    <property type="entry name" value="P450, PUTATIVE (EUROFUNG)-RELATED"/>
    <property type="match status" value="1"/>
</dbReference>
<evidence type="ECO:0000256" key="1">
    <source>
        <dbReference type="ARBA" id="ARBA00010617"/>
    </source>
</evidence>
<dbReference type="PRINTS" id="PR00359">
    <property type="entry name" value="BP450"/>
</dbReference>
<dbReference type="EMBL" id="CP061032">
    <property type="protein sequence ID" value="QNP91130.1"/>
    <property type="molecule type" value="Genomic_DNA"/>
</dbReference>
<evidence type="ECO:0000313" key="8">
    <source>
        <dbReference type="EMBL" id="MBC3178590.1"/>
    </source>
</evidence>
<dbReference type="Proteomes" id="UP000642876">
    <property type="component" value="Unassembled WGS sequence"/>
</dbReference>
<dbReference type="GO" id="GO:0016705">
    <property type="term" value="F:oxidoreductase activity, acting on paired donors, with incorporation or reduction of molecular oxygen"/>
    <property type="evidence" value="ECO:0007669"/>
    <property type="project" value="InterPro"/>
</dbReference>
<evidence type="ECO:0000313" key="10">
    <source>
        <dbReference type="Proteomes" id="UP000516235"/>
    </source>
</evidence>
<dbReference type="RefSeq" id="WP_171193435.1">
    <property type="nucleotide sequence ID" value="NZ_CP061032.1"/>
</dbReference>